<name>A0A078B4L3_STYLE</name>
<keyword evidence="3" id="KW-1185">Reference proteome</keyword>
<evidence type="ECO:0000313" key="3">
    <source>
        <dbReference type="Proteomes" id="UP000039865"/>
    </source>
</evidence>
<feature type="transmembrane region" description="Helical" evidence="1">
    <location>
        <begin position="51"/>
        <end position="73"/>
    </location>
</feature>
<proteinExistence type="predicted"/>
<feature type="transmembrane region" description="Helical" evidence="1">
    <location>
        <begin position="6"/>
        <end position="23"/>
    </location>
</feature>
<feature type="transmembrane region" description="Helical" evidence="1">
    <location>
        <begin position="142"/>
        <end position="167"/>
    </location>
</feature>
<protein>
    <submittedName>
        <fullName evidence="2">Uncharacterized protein</fullName>
    </submittedName>
</protein>
<organism evidence="2 3">
    <name type="scientific">Stylonychia lemnae</name>
    <name type="common">Ciliate</name>
    <dbReference type="NCBI Taxonomy" id="5949"/>
    <lineage>
        <taxon>Eukaryota</taxon>
        <taxon>Sar</taxon>
        <taxon>Alveolata</taxon>
        <taxon>Ciliophora</taxon>
        <taxon>Intramacronucleata</taxon>
        <taxon>Spirotrichea</taxon>
        <taxon>Stichotrichia</taxon>
        <taxon>Sporadotrichida</taxon>
        <taxon>Oxytrichidae</taxon>
        <taxon>Stylonychinae</taxon>
        <taxon>Stylonychia</taxon>
    </lineage>
</organism>
<sequence>MKSPQVIQIMLGFFVIFLIYKNVQKIYDYTWNILKEKVDEKGFIKTNMINVLNYCSMFIHFQFITILPFTLYYRSLCQIETITQEELVETFKVDSEQYGIMDDQQHETILLKSQILDSVERVFPFKLIRDYLTQNDENKAKLLPLGLVSSGFKTITVMLCLSIYSIIIQI</sequence>
<dbReference type="AlphaFoldDB" id="A0A078B4L3"/>
<accession>A0A078B4L3</accession>
<keyword evidence="1" id="KW-1133">Transmembrane helix</keyword>
<reference evidence="2 3" key="1">
    <citation type="submission" date="2014-06" db="EMBL/GenBank/DDBJ databases">
        <authorList>
            <person name="Swart Estienne"/>
        </authorList>
    </citation>
    <scope>NUCLEOTIDE SEQUENCE [LARGE SCALE GENOMIC DNA]</scope>
    <source>
        <strain evidence="2 3">130c</strain>
    </source>
</reference>
<dbReference type="EMBL" id="CCKQ01017578">
    <property type="protein sequence ID" value="CDW89470.1"/>
    <property type="molecule type" value="Genomic_DNA"/>
</dbReference>
<dbReference type="Proteomes" id="UP000039865">
    <property type="component" value="Unassembled WGS sequence"/>
</dbReference>
<keyword evidence="1" id="KW-0472">Membrane</keyword>
<dbReference type="InParanoid" id="A0A078B4L3"/>
<keyword evidence="1" id="KW-0812">Transmembrane</keyword>
<gene>
    <name evidence="2" type="primary">Contig5780.g6190</name>
    <name evidence="2" type="ORF">STYLEM_18603</name>
</gene>
<evidence type="ECO:0000256" key="1">
    <source>
        <dbReference type="SAM" id="Phobius"/>
    </source>
</evidence>
<evidence type="ECO:0000313" key="2">
    <source>
        <dbReference type="EMBL" id="CDW89470.1"/>
    </source>
</evidence>